<dbReference type="GeneID" id="14550750"/>
<dbReference type="InterPro" id="IPR009705">
    <property type="entry name" value="DUF1286"/>
</dbReference>
<dbReference type="OrthoDB" id="34167at2157"/>
<gene>
    <name evidence="2" type="ORF">ATY89_05175</name>
    <name evidence="3" type="ORF">ATZ20_08195</name>
</gene>
<dbReference type="AlphaFoldDB" id="A0A0U3FPN9"/>
<dbReference type="Proteomes" id="UP000060043">
    <property type="component" value="Chromosome"/>
</dbReference>
<keyword evidence="1" id="KW-0812">Transmembrane</keyword>
<dbReference type="EMBL" id="CP013695">
    <property type="protein sequence ID" value="ALU32123.1"/>
    <property type="molecule type" value="Genomic_DNA"/>
</dbReference>
<dbReference type="PaxDb" id="1435377-SUSAZ_01120"/>
<keyword evidence="1" id="KW-0472">Membrane</keyword>
<keyword evidence="1" id="KW-1133">Transmembrane helix</keyword>
<evidence type="ECO:0000313" key="3">
    <source>
        <dbReference type="EMBL" id="ALU32123.1"/>
    </source>
</evidence>
<name>A0A0U3FPN9_9CREN</name>
<proteinExistence type="predicted"/>
<feature type="transmembrane region" description="Helical" evidence="1">
    <location>
        <begin position="73"/>
        <end position="90"/>
    </location>
</feature>
<accession>A0A0U3FPN9</accession>
<sequence length="161" mass="18584">MRLYAHYVFTIGVLVFINSFLVTPLSPPNYYDSLFYGGLLSVFSNTLIDRLGHEIRGKYISRTPTTHTFPRSMLWSLLVSVLLSFLFFYVRHTIPYYLLIDGVIAGPSHMVLDIFTERGIYVKRNGRWKRFALAHFRYNNPAVNGLAVLLGLLMMLVPLYL</sequence>
<dbReference type="EMBL" id="CP013694">
    <property type="protein sequence ID" value="ALU29395.1"/>
    <property type="molecule type" value="Genomic_DNA"/>
</dbReference>
<dbReference type="STRING" id="1435377.SUSAZ_01120"/>
<dbReference type="RefSeq" id="WP_011277142.1">
    <property type="nucleotide sequence ID" value="NZ_BHWZ01000001.1"/>
</dbReference>
<organism evidence="2 5">
    <name type="scientific">Sulfolobus acidocaldarius</name>
    <dbReference type="NCBI Taxonomy" id="2285"/>
    <lineage>
        <taxon>Archaea</taxon>
        <taxon>Thermoproteota</taxon>
        <taxon>Thermoprotei</taxon>
        <taxon>Sulfolobales</taxon>
        <taxon>Sulfolobaceae</taxon>
        <taxon>Sulfolobus</taxon>
    </lineage>
</organism>
<evidence type="ECO:0000256" key="1">
    <source>
        <dbReference type="SAM" id="Phobius"/>
    </source>
</evidence>
<protein>
    <submittedName>
        <fullName evidence="2">Conjugal transfer protein</fullName>
    </submittedName>
</protein>
<evidence type="ECO:0000313" key="5">
    <source>
        <dbReference type="Proteomes" id="UP000065473"/>
    </source>
</evidence>
<evidence type="ECO:0000313" key="2">
    <source>
        <dbReference type="EMBL" id="ALU29395.1"/>
    </source>
</evidence>
<evidence type="ECO:0000313" key="4">
    <source>
        <dbReference type="Proteomes" id="UP000060043"/>
    </source>
</evidence>
<dbReference type="Pfam" id="PF06939">
    <property type="entry name" value="DUF1286"/>
    <property type="match status" value="1"/>
</dbReference>
<reference evidence="4 5" key="1">
    <citation type="submission" date="2015-12" db="EMBL/GenBank/DDBJ databases">
        <title>A stable core within a dynamic pangenome in Sulfolobus acidocaldarius.</title>
        <authorList>
            <person name="Anderson R."/>
            <person name="Kouris A."/>
            <person name="Seward C."/>
            <person name="Campbell K."/>
            <person name="Whitaker R."/>
        </authorList>
    </citation>
    <scope>NUCLEOTIDE SEQUENCE [LARGE SCALE GENOMIC DNA]</scope>
    <source>
        <strain evidence="2 5">GG12-C01-09</strain>
        <strain evidence="3 4">NG05B_CO5_07</strain>
    </source>
</reference>
<dbReference type="Proteomes" id="UP000065473">
    <property type="component" value="Chromosome"/>
</dbReference>
<dbReference type="OMA" id="TTHTFPR"/>
<feature type="transmembrane region" description="Helical" evidence="1">
    <location>
        <begin position="7"/>
        <end position="27"/>
    </location>
</feature>
<feature type="transmembrane region" description="Helical" evidence="1">
    <location>
        <begin position="136"/>
        <end position="160"/>
    </location>
</feature>